<dbReference type="PROSITE" id="PS50164">
    <property type="entry name" value="GIY_YIG"/>
    <property type="match status" value="1"/>
</dbReference>
<evidence type="ECO:0000259" key="1">
    <source>
        <dbReference type="PROSITE" id="PS50164"/>
    </source>
</evidence>
<name>A0A6G4EDE2_CLOBO</name>
<dbReference type="InterPro" id="IPR006350">
    <property type="entry name" value="Intron_endoG1"/>
</dbReference>
<dbReference type="SUPFAM" id="SSF82771">
    <property type="entry name" value="GIY-YIG endonuclease"/>
    <property type="match status" value="1"/>
</dbReference>
<dbReference type="InterPro" id="IPR035901">
    <property type="entry name" value="GIY-YIG_endonuc_sf"/>
</dbReference>
<accession>A0A6G4EDE2</accession>
<dbReference type="CDD" id="cd10437">
    <property type="entry name" value="GIY-YIG_HE_I-TevI_like"/>
    <property type="match status" value="1"/>
</dbReference>
<dbReference type="SMART" id="SM00465">
    <property type="entry name" value="GIYc"/>
    <property type="match status" value="1"/>
</dbReference>
<evidence type="ECO:0000313" key="2">
    <source>
        <dbReference type="EMBL" id="NFH61188.1"/>
    </source>
</evidence>
<dbReference type="AlphaFoldDB" id="A0A6G4EDE2"/>
<proteinExistence type="predicted"/>
<comment type="caution">
    <text evidence="2">The sequence shown here is derived from an EMBL/GenBank/DDBJ whole genome shotgun (WGS) entry which is preliminary data.</text>
</comment>
<dbReference type="InterPro" id="IPR000305">
    <property type="entry name" value="GIY-YIG_endonuc"/>
</dbReference>
<dbReference type="Gene3D" id="3.40.1440.10">
    <property type="entry name" value="GIY-YIG endonuclease"/>
    <property type="match status" value="1"/>
</dbReference>
<feature type="domain" description="GIY-YIG" evidence="1">
    <location>
        <begin position="1"/>
        <end position="92"/>
    </location>
</feature>
<gene>
    <name evidence="2" type="ORF">FC962_04595</name>
</gene>
<dbReference type="GO" id="GO:0004519">
    <property type="term" value="F:endonuclease activity"/>
    <property type="evidence" value="ECO:0007669"/>
    <property type="project" value="InterPro"/>
</dbReference>
<dbReference type="EMBL" id="SWRL01000002">
    <property type="protein sequence ID" value="NFH61188.1"/>
    <property type="molecule type" value="Genomic_DNA"/>
</dbReference>
<sequence>MSFGIYSIINLNTGKMYIGQTRVSFEDRWRAHRRELQLNKHYNEYLQRAWNKYGDSAFEFKVIHICDELDILNDLEIYYVKKYNTFDNGYNLTSGGDNFEYELDEDVRLNIIEKLKEKARDRSEYTDVQIARLKQLLVDKKYCDKVEVLSKMTGVGCSTISSVKALKTWVDVRSDLNEKIKELNDIDLRNNNIFKDFINYKLTIKELIEKYKVSDATIRSALKASGLKDISTINKDNDDLKLEDKILDSYYNGVDNFNDMEKVTGASRHKIDRLLKKYDLSIRKYKKKKSTVKNINWDENSKRYLIRLTKDKKQIVIGGVKDLEYAIQIRDKAKKYIDDKLDDELEKLINSLKSNNNLNLMKKVELTSELEKYNKLKPKYIRVDSRPKQLPRFEVYIKGKYSGSSKLLDEAIKIRDNILKESL</sequence>
<dbReference type="Pfam" id="PF01541">
    <property type="entry name" value="GIY-YIG"/>
    <property type="match status" value="1"/>
</dbReference>
<organism evidence="2">
    <name type="scientific">Clostridium botulinum</name>
    <dbReference type="NCBI Taxonomy" id="1491"/>
    <lineage>
        <taxon>Bacteria</taxon>
        <taxon>Bacillati</taxon>
        <taxon>Bacillota</taxon>
        <taxon>Clostridia</taxon>
        <taxon>Eubacteriales</taxon>
        <taxon>Clostridiaceae</taxon>
        <taxon>Clostridium</taxon>
    </lineage>
</organism>
<dbReference type="NCBIfam" id="TIGR01453">
    <property type="entry name" value="grpIintron_endo"/>
    <property type="match status" value="1"/>
</dbReference>
<reference evidence="2" key="1">
    <citation type="submission" date="2019-04" db="EMBL/GenBank/DDBJ databases">
        <title>Genome sequencing of Clostridium botulinum Groups I-IV and Clostridium butyricum.</title>
        <authorList>
            <person name="Brunt J."/>
            <person name="Van Vliet A.H.M."/>
            <person name="Stringer S.C."/>
            <person name="Carter A.T."/>
            <person name="Peck M.W."/>
        </authorList>
    </citation>
    <scope>NUCLEOTIDE SEQUENCE</scope>
    <source>
        <strain evidence="2">IFR 15/031</strain>
    </source>
</reference>
<protein>
    <recommendedName>
        <fullName evidence="1">GIY-YIG domain-containing protein</fullName>
    </recommendedName>
</protein>